<evidence type="ECO:0000256" key="3">
    <source>
        <dbReference type="RuleBase" id="RU004508"/>
    </source>
</evidence>
<proteinExistence type="inferred from homology"/>
<accession>A0A7C1BG27</accession>
<dbReference type="EMBL" id="DRBW01000019">
    <property type="protein sequence ID" value="HDM89672.1"/>
    <property type="molecule type" value="Genomic_DNA"/>
</dbReference>
<dbReference type="Pfam" id="PF01041">
    <property type="entry name" value="DegT_DnrJ_EryC1"/>
    <property type="match status" value="1"/>
</dbReference>
<dbReference type="GO" id="GO:0030170">
    <property type="term" value="F:pyridoxal phosphate binding"/>
    <property type="evidence" value="ECO:0007669"/>
    <property type="project" value="TreeGrafter"/>
</dbReference>
<dbReference type="InterPro" id="IPR000653">
    <property type="entry name" value="DegT/StrS_aminotransferase"/>
</dbReference>
<dbReference type="Gene3D" id="3.40.640.10">
    <property type="entry name" value="Type I PLP-dependent aspartate aminotransferase-like (Major domain)"/>
    <property type="match status" value="1"/>
</dbReference>
<gene>
    <name evidence="4" type="ORF">ENG67_00500</name>
</gene>
<dbReference type="PANTHER" id="PTHR30244">
    <property type="entry name" value="TRANSAMINASE"/>
    <property type="match status" value="1"/>
</dbReference>
<dbReference type="Proteomes" id="UP000885931">
    <property type="component" value="Unassembled WGS sequence"/>
</dbReference>
<dbReference type="PIRSF" id="PIRSF000390">
    <property type="entry name" value="PLP_StrS"/>
    <property type="match status" value="1"/>
</dbReference>
<dbReference type="InterPro" id="IPR015421">
    <property type="entry name" value="PyrdxlP-dep_Trfase_major"/>
</dbReference>
<dbReference type="InterPro" id="IPR015424">
    <property type="entry name" value="PyrdxlP-dep_Trfase"/>
</dbReference>
<dbReference type="AlphaFoldDB" id="A0A7C1BG27"/>
<evidence type="ECO:0000313" key="4">
    <source>
        <dbReference type="EMBL" id="HDM89672.1"/>
    </source>
</evidence>
<protein>
    <submittedName>
        <fullName evidence="4">DegT/DnrJ/EryC1/StrS aminotransferase family protein</fullName>
    </submittedName>
</protein>
<keyword evidence="4" id="KW-0032">Aminotransferase</keyword>
<keyword evidence="4" id="KW-0808">Transferase</keyword>
<organism evidence="4">
    <name type="scientific">candidate division WOR-3 bacterium</name>
    <dbReference type="NCBI Taxonomy" id="2052148"/>
    <lineage>
        <taxon>Bacteria</taxon>
        <taxon>Bacteria division WOR-3</taxon>
    </lineage>
</organism>
<reference evidence="4" key="1">
    <citation type="journal article" date="2020" name="mSystems">
        <title>Genome- and Community-Level Interaction Insights into Carbon Utilization and Element Cycling Functions of Hydrothermarchaeota in Hydrothermal Sediment.</title>
        <authorList>
            <person name="Zhou Z."/>
            <person name="Liu Y."/>
            <person name="Xu W."/>
            <person name="Pan J."/>
            <person name="Luo Z.H."/>
            <person name="Li M."/>
        </authorList>
    </citation>
    <scope>NUCLEOTIDE SEQUENCE [LARGE SCALE GENOMIC DNA]</scope>
    <source>
        <strain evidence="4">HyVt-237</strain>
    </source>
</reference>
<comment type="similarity">
    <text evidence="3">Belongs to the DegT/DnrJ/EryC1 family.</text>
</comment>
<dbReference type="CDD" id="cd00616">
    <property type="entry name" value="AHBA_syn"/>
    <property type="match status" value="1"/>
</dbReference>
<name>A0A7C1BG27_UNCW3</name>
<evidence type="ECO:0000256" key="2">
    <source>
        <dbReference type="PIRSR" id="PIRSR000390-2"/>
    </source>
</evidence>
<evidence type="ECO:0000256" key="1">
    <source>
        <dbReference type="PIRSR" id="PIRSR000390-1"/>
    </source>
</evidence>
<feature type="active site" description="Proton acceptor" evidence="1">
    <location>
        <position position="188"/>
    </location>
</feature>
<feature type="modified residue" description="N6-(pyridoxal phosphate)lysine" evidence="2">
    <location>
        <position position="188"/>
    </location>
</feature>
<dbReference type="InterPro" id="IPR015422">
    <property type="entry name" value="PyrdxlP-dep_Trfase_small"/>
</dbReference>
<comment type="caution">
    <text evidence="4">The sequence shown here is derived from an EMBL/GenBank/DDBJ whole genome shotgun (WGS) entry which is preliminary data.</text>
</comment>
<dbReference type="GO" id="GO:0008483">
    <property type="term" value="F:transaminase activity"/>
    <property type="evidence" value="ECO:0007669"/>
    <property type="project" value="UniProtKB-KW"/>
</dbReference>
<dbReference type="PANTHER" id="PTHR30244:SF34">
    <property type="entry name" value="DTDP-4-AMINO-4,6-DIDEOXYGALACTOSE TRANSAMINASE"/>
    <property type="match status" value="1"/>
</dbReference>
<dbReference type="SUPFAM" id="SSF53383">
    <property type="entry name" value="PLP-dependent transferases"/>
    <property type="match status" value="1"/>
</dbReference>
<dbReference type="Gene3D" id="3.90.1150.10">
    <property type="entry name" value="Aspartate Aminotransferase, domain 1"/>
    <property type="match status" value="1"/>
</dbReference>
<dbReference type="GO" id="GO:0000271">
    <property type="term" value="P:polysaccharide biosynthetic process"/>
    <property type="evidence" value="ECO:0007669"/>
    <property type="project" value="TreeGrafter"/>
</dbReference>
<keyword evidence="2 3" id="KW-0663">Pyridoxal phosphate</keyword>
<sequence length="380" mass="42544">MEVTGAFRIPLFDLNYDKEEEDALLRVLRSRWISQGPETEAFERDFARFTGSKYAVAVANGTAALHLSYLLAGIGPGDEVIVPSFTFIATVTPLLWIGARPVFADIDSLKNLNISRRTVEPLVTERTKAVVFVHFAGFTDGIEELRDFCSGVGCVLIEDASHAHGSRVKGKHAGTFGLLGAFSLFSNKNLAVGEGGMIITGNEEIHRKAKLLRSHGMTRLAWDKIRGGVSDYDVVELGFNYRMNELQAALGRVQLLKLEAANRRRRKLVKIYREALKDVVLIPFEDYENSANYIFPIILPEGVEREKAALFLHDRGIQTSHHYRPVHLMSLFRKTMGTGEGLLPVTEEAGRRELTLPLYPGMREEDVHFVAESIREFIGR</sequence>